<name>A0A9E6ZR37_9FLAO</name>
<organism evidence="2 3">
    <name type="scientific">Abyssalbus ytuae</name>
    <dbReference type="NCBI Taxonomy" id="2926907"/>
    <lineage>
        <taxon>Bacteria</taxon>
        <taxon>Pseudomonadati</taxon>
        <taxon>Bacteroidota</taxon>
        <taxon>Flavobacteriia</taxon>
        <taxon>Flavobacteriales</taxon>
        <taxon>Flavobacteriaceae</taxon>
        <taxon>Abyssalbus</taxon>
    </lineage>
</organism>
<reference evidence="2" key="1">
    <citation type="submission" date="2022-03" db="EMBL/GenBank/DDBJ databases">
        <title>Description of Abyssus ytuae gen. nov., sp. nov., a novel member of the family Flavobacteriaceae isolated from the sediment of Mariana Trench.</title>
        <authorList>
            <person name="Zhang J."/>
            <person name="Xu X."/>
        </authorList>
    </citation>
    <scope>NUCLEOTIDE SEQUENCE</scope>
    <source>
        <strain evidence="2">MT3330</strain>
    </source>
</reference>
<evidence type="ECO:0000259" key="1">
    <source>
        <dbReference type="PROSITE" id="PS51459"/>
    </source>
</evidence>
<gene>
    <name evidence="2" type="ORF">MQE35_11435</name>
</gene>
<dbReference type="PANTHER" id="PTHR39426:SF1">
    <property type="entry name" value="HOMOLOGY TO DEATH-ON-CURING PROTEIN OF PHAGE P1"/>
    <property type="match status" value="1"/>
</dbReference>
<dbReference type="InterPro" id="IPR036597">
    <property type="entry name" value="Fido-like_dom_sf"/>
</dbReference>
<proteinExistence type="predicted"/>
<dbReference type="InterPro" id="IPR006440">
    <property type="entry name" value="Doc"/>
</dbReference>
<evidence type="ECO:0000313" key="3">
    <source>
        <dbReference type="Proteomes" id="UP000831290"/>
    </source>
</evidence>
<dbReference type="AlphaFoldDB" id="A0A9E6ZR37"/>
<dbReference type="PANTHER" id="PTHR39426">
    <property type="entry name" value="HOMOLOGY TO DEATH-ON-CURING PROTEIN OF PHAGE P1"/>
    <property type="match status" value="1"/>
</dbReference>
<dbReference type="KEGG" id="fbm:MQE35_11435"/>
<dbReference type="PROSITE" id="PS51459">
    <property type="entry name" value="FIDO"/>
    <property type="match status" value="1"/>
</dbReference>
<dbReference type="Proteomes" id="UP000831290">
    <property type="component" value="Chromosome"/>
</dbReference>
<sequence length="124" mass="13978">MISAKLALELNEIIIKFSGGTSGIRDENLLLSALNRPFQTFDGNDLYPSAIDKSAAIFESIILNHPFIDGNKRVAYAFLRIMLTENGIEIEATEDEKYNFVISASKGELNFEKIKNWIITHIKK</sequence>
<dbReference type="InterPro" id="IPR003812">
    <property type="entry name" value="Fido"/>
</dbReference>
<dbReference type="Gene3D" id="1.20.120.1870">
    <property type="entry name" value="Fic/DOC protein, Fido domain"/>
    <property type="match status" value="1"/>
</dbReference>
<dbReference type="SUPFAM" id="SSF140931">
    <property type="entry name" value="Fic-like"/>
    <property type="match status" value="1"/>
</dbReference>
<protein>
    <submittedName>
        <fullName evidence="2">Type II toxin-antitoxin system death-on-curing family toxin</fullName>
    </submittedName>
</protein>
<accession>A0A9E6ZR37</accession>
<feature type="domain" description="Fido" evidence="1">
    <location>
        <begin position="2"/>
        <end position="120"/>
    </location>
</feature>
<dbReference type="GO" id="GO:0016301">
    <property type="term" value="F:kinase activity"/>
    <property type="evidence" value="ECO:0007669"/>
    <property type="project" value="InterPro"/>
</dbReference>
<dbReference type="Pfam" id="PF02661">
    <property type="entry name" value="Fic"/>
    <property type="match status" value="1"/>
</dbReference>
<keyword evidence="3" id="KW-1185">Reference proteome</keyword>
<dbReference type="EMBL" id="CP094358">
    <property type="protein sequence ID" value="UOB16348.1"/>
    <property type="molecule type" value="Genomic_DNA"/>
</dbReference>
<evidence type="ECO:0000313" key="2">
    <source>
        <dbReference type="EMBL" id="UOB16348.1"/>
    </source>
</evidence>
<dbReference type="InterPro" id="IPR053737">
    <property type="entry name" value="Type_II_TA_Toxin"/>
</dbReference>
<dbReference type="NCBIfam" id="TIGR01550">
    <property type="entry name" value="DOC_P1"/>
    <property type="match status" value="1"/>
</dbReference>
<dbReference type="RefSeq" id="WP_255841524.1">
    <property type="nucleotide sequence ID" value="NZ_CP094358.1"/>
</dbReference>